<dbReference type="InterPro" id="IPR026960">
    <property type="entry name" value="RVT-Znf"/>
</dbReference>
<dbReference type="CDD" id="cd06222">
    <property type="entry name" value="RNase_H_like"/>
    <property type="match status" value="1"/>
</dbReference>
<evidence type="ECO:0000259" key="2">
    <source>
        <dbReference type="Pfam" id="PF13966"/>
    </source>
</evidence>
<sequence length="403" mass="45730">MGLKWQVVNGRQIRITDNWIPKSHNPLAFNPATIRSSIQLVTDLLHPQEGWQHPLLRTLFPDHLLPNILSIYLPCESQANVDTLYWSLDPLGKYIVRSGYHQATNINVHSTTTPSTSQGGQLIPPAIWKKLWNAALPEKIKIFFWRVLLRACPTMQALATRSIVSAGVCLRCEEESESAAHMLLECPRSQTIWHCSPFGFDFSGTTKMTFEVWFVDWTLKAPSKDLCCSSMFLLWEIWKDRNAVIYGDLSLPAPDQIVQFEGTATSVLLTTWLHLPVLCFRRTVEDNTFIATGSWTLKSHDGQTIFSGTSSYMAMSPLQTKAMACLLALRSVDLDYHPCLRFYTDCLVLSKILQNQFEVPLEIRFLVNDIRNIMRRFSLVLVLHVPRAQAIMVSASNFVSQSA</sequence>
<dbReference type="GO" id="GO:0003676">
    <property type="term" value="F:nucleic acid binding"/>
    <property type="evidence" value="ECO:0007669"/>
    <property type="project" value="InterPro"/>
</dbReference>
<evidence type="ECO:0000313" key="4">
    <source>
        <dbReference type="Proteomes" id="UP001161247"/>
    </source>
</evidence>
<dbReference type="GO" id="GO:0004523">
    <property type="term" value="F:RNA-DNA hybrid ribonuclease activity"/>
    <property type="evidence" value="ECO:0007669"/>
    <property type="project" value="InterPro"/>
</dbReference>
<dbReference type="AlphaFoldDB" id="A0AAV1E8Y7"/>
<evidence type="ECO:0000259" key="1">
    <source>
        <dbReference type="Pfam" id="PF13456"/>
    </source>
</evidence>
<accession>A0AAV1E8Y7</accession>
<keyword evidence="4" id="KW-1185">Reference proteome</keyword>
<feature type="domain" description="RNase H type-1" evidence="1">
    <location>
        <begin position="286"/>
        <end position="391"/>
    </location>
</feature>
<feature type="domain" description="Reverse transcriptase zinc-binding" evidence="2">
    <location>
        <begin position="126"/>
        <end position="193"/>
    </location>
</feature>
<dbReference type="Pfam" id="PF13966">
    <property type="entry name" value="zf-RVT"/>
    <property type="match status" value="1"/>
</dbReference>
<evidence type="ECO:0000313" key="3">
    <source>
        <dbReference type="EMBL" id="CAI9116127.1"/>
    </source>
</evidence>
<organism evidence="3 4">
    <name type="scientific">Oldenlandia corymbosa var. corymbosa</name>
    <dbReference type="NCBI Taxonomy" id="529605"/>
    <lineage>
        <taxon>Eukaryota</taxon>
        <taxon>Viridiplantae</taxon>
        <taxon>Streptophyta</taxon>
        <taxon>Embryophyta</taxon>
        <taxon>Tracheophyta</taxon>
        <taxon>Spermatophyta</taxon>
        <taxon>Magnoliopsida</taxon>
        <taxon>eudicotyledons</taxon>
        <taxon>Gunneridae</taxon>
        <taxon>Pentapetalae</taxon>
        <taxon>asterids</taxon>
        <taxon>lamiids</taxon>
        <taxon>Gentianales</taxon>
        <taxon>Rubiaceae</taxon>
        <taxon>Rubioideae</taxon>
        <taxon>Spermacoceae</taxon>
        <taxon>Hedyotis-Oldenlandia complex</taxon>
        <taxon>Oldenlandia</taxon>
    </lineage>
</organism>
<proteinExistence type="predicted"/>
<dbReference type="InterPro" id="IPR002156">
    <property type="entry name" value="RNaseH_domain"/>
</dbReference>
<protein>
    <submittedName>
        <fullName evidence="3">OLC1v1017199C1</fullName>
    </submittedName>
</protein>
<dbReference type="InterPro" id="IPR044730">
    <property type="entry name" value="RNase_H-like_dom_plant"/>
</dbReference>
<gene>
    <name evidence="3" type="ORF">OLC1_LOCUS22502</name>
</gene>
<reference evidence="3" key="1">
    <citation type="submission" date="2023-03" db="EMBL/GenBank/DDBJ databases">
        <authorList>
            <person name="Julca I."/>
        </authorList>
    </citation>
    <scope>NUCLEOTIDE SEQUENCE</scope>
</reference>
<dbReference type="EMBL" id="OX459125">
    <property type="protein sequence ID" value="CAI9116127.1"/>
    <property type="molecule type" value="Genomic_DNA"/>
</dbReference>
<dbReference type="Proteomes" id="UP001161247">
    <property type="component" value="Chromosome 8"/>
</dbReference>
<dbReference type="Pfam" id="PF13456">
    <property type="entry name" value="RVT_3"/>
    <property type="match status" value="1"/>
</dbReference>
<name>A0AAV1E8Y7_OLDCO</name>